<sequence>MVKLLRKLVSILTINASGHVPTNVRLRWRSTAAPLSTAQRWHHDGVSRNATQLTMIVVTTTTATANVSLPCSPPQSRRVTSSQDVYSSWTLWNGGGACPTTLPTWTPSSTSFSMVEQTKTRRQGPLVYPTTVFTYGFVPLLLMEEVTITHITRTVLNPQDPPLLQFDDHRYPFMNLGPLMSHADPDDRQGKGLHFQNQRLVQSVNIHGPSGTQTRFKKSWQHPFHLVRLSSQPWWLSIAALHYINTPDLGAHTMDEYHDSIKSDNEDDLSHDIAASKKFVSVWWKHTTEAVACNGGWDTDLCNDHQLGPYIWEHSHSPSEEWHPTWMRCGLPDYHKPPPGTAKFSSNDWSLMDFFIHLPDPVHNIF</sequence>
<dbReference type="Proteomes" id="UP000054279">
    <property type="component" value="Unassembled WGS sequence"/>
</dbReference>
<evidence type="ECO:0000313" key="1">
    <source>
        <dbReference type="EMBL" id="KIJ46838.1"/>
    </source>
</evidence>
<organism evidence="1 2">
    <name type="scientific">Sphaerobolus stellatus (strain SS14)</name>
    <dbReference type="NCBI Taxonomy" id="990650"/>
    <lineage>
        <taxon>Eukaryota</taxon>
        <taxon>Fungi</taxon>
        <taxon>Dikarya</taxon>
        <taxon>Basidiomycota</taxon>
        <taxon>Agaricomycotina</taxon>
        <taxon>Agaricomycetes</taxon>
        <taxon>Phallomycetidae</taxon>
        <taxon>Geastrales</taxon>
        <taxon>Sphaerobolaceae</taxon>
        <taxon>Sphaerobolus</taxon>
    </lineage>
</organism>
<name>A0A0C9W530_SPHS4</name>
<gene>
    <name evidence="1" type="ORF">M422DRAFT_249583</name>
</gene>
<reference evidence="1 2" key="1">
    <citation type="submission" date="2014-06" db="EMBL/GenBank/DDBJ databases">
        <title>Evolutionary Origins and Diversification of the Mycorrhizal Mutualists.</title>
        <authorList>
            <consortium name="DOE Joint Genome Institute"/>
            <consortium name="Mycorrhizal Genomics Consortium"/>
            <person name="Kohler A."/>
            <person name="Kuo A."/>
            <person name="Nagy L.G."/>
            <person name="Floudas D."/>
            <person name="Copeland A."/>
            <person name="Barry K.W."/>
            <person name="Cichocki N."/>
            <person name="Veneault-Fourrey C."/>
            <person name="LaButti K."/>
            <person name="Lindquist E.A."/>
            <person name="Lipzen A."/>
            <person name="Lundell T."/>
            <person name="Morin E."/>
            <person name="Murat C."/>
            <person name="Riley R."/>
            <person name="Ohm R."/>
            <person name="Sun H."/>
            <person name="Tunlid A."/>
            <person name="Henrissat B."/>
            <person name="Grigoriev I.V."/>
            <person name="Hibbett D.S."/>
            <person name="Martin F."/>
        </authorList>
    </citation>
    <scope>NUCLEOTIDE SEQUENCE [LARGE SCALE GENOMIC DNA]</scope>
    <source>
        <strain evidence="1 2">SS14</strain>
    </source>
</reference>
<dbReference type="AlphaFoldDB" id="A0A0C9W530"/>
<dbReference type="EMBL" id="KN837105">
    <property type="protein sequence ID" value="KIJ46838.1"/>
    <property type="molecule type" value="Genomic_DNA"/>
</dbReference>
<evidence type="ECO:0000313" key="2">
    <source>
        <dbReference type="Proteomes" id="UP000054279"/>
    </source>
</evidence>
<dbReference type="HOGENOM" id="CLU_756875_0_0_1"/>
<keyword evidence="2" id="KW-1185">Reference proteome</keyword>
<proteinExistence type="predicted"/>
<accession>A0A0C9W530</accession>
<protein>
    <submittedName>
        <fullName evidence="1">Uncharacterized protein</fullName>
    </submittedName>
</protein>